<evidence type="ECO:0000313" key="2">
    <source>
        <dbReference type="Proteomes" id="UP001164250"/>
    </source>
</evidence>
<keyword evidence="2" id="KW-1185">Reference proteome</keyword>
<comment type="caution">
    <text evidence="1">The sequence shown here is derived from an EMBL/GenBank/DDBJ whole genome shotgun (WGS) entry which is preliminary data.</text>
</comment>
<protein>
    <submittedName>
        <fullName evidence="1">Uncharacterized protein</fullName>
    </submittedName>
</protein>
<evidence type="ECO:0000313" key="1">
    <source>
        <dbReference type="EMBL" id="KAJ0097776.1"/>
    </source>
</evidence>
<reference evidence="2" key="1">
    <citation type="journal article" date="2023" name="G3 (Bethesda)">
        <title>Genome assembly and association tests identify interacting loci associated with vigor, precocity, and sex in interspecific pistachio rootstocks.</title>
        <authorList>
            <person name="Palmer W."/>
            <person name="Jacygrad E."/>
            <person name="Sagayaradj S."/>
            <person name="Cavanaugh K."/>
            <person name="Han R."/>
            <person name="Bertier L."/>
            <person name="Beede B."/>
            <person name="Kafkas S."/>
            <person name="Golino D."/>
            <person name="Preece J."/>
            <person name="Michelmore R."/>
        </authorList>
    </citation>
    <scope>NUCLEOTIDE SEQUENCE [LARGE SCALE GENOMIC DNA]</scope>
</reference>
<organism evidence="1 2">
    <name type="scientific">Pistacia atlantica</name>
    <dbReference type="NCBI Taxonomy" id="434234"/>
    <lineage>
        <taxon>Eukaryota</taxon>
        <taxon>Viridiplantae</taxon>
        <taxon>Streptophyta</taxon>
        <taxon>Embryophyta</taxon>
        <taxon>Tracheophyta</taxon>
        <taxon>Spermatophyta</taxon>
        <taxon>Magnoliopsida</taxon>
        <taxon>eudicotyledons</taxon>
        <taxon>Gunneridae</taxon>
        <taxon>Pentapetalae</taxon>
        <taxon>rosids</taxon>
        <taxon>malvids</taxon>
        <taxon>Sapindales</taxon>
        <taxon>Anacardiaceae</taxon>
        <taxon>Pistacia</taxon>
    </lineage>
</organism>
<sequence>MALLHQSCEKWGFFRVENHGIDKKLMEKVKKLVNSHYEDNSKESFYESEMAKRLNSKDNLNDTDRESNFFIWHHPKSNINKITNLPKDLRSLYLICYFDFFYEASLVSYSDGKVPLWDAMLGGHEHVIKLLMDNGANLNSGDMGHFACIAAEQNDLELLEEIVRLAPLLSMLQFVKTTLK</sequence>
<dbReference type="EMBL" id="CM047901">
    <property type="protein sequence ID" value="KAJ0097776.1"/>
    <property type="molecule type" value="Genomic_DNA"/>
</dbReference>
<accession>A0ACC1BFX6</accession>
<gene>
    <name evidence="1" type="ORF">Patl1_28271</name>
</gene>
<dbReference type="Proteomes" id="UP001164250">
    <property type="component" value="Chromosome 5"/>
</dbReference>
<proteinExistence type="predicted"/>
<name>A0ACC1BFX6_9ROSI</name>